<dbReference type="InterPro" id="IPR051262">
    <property type="entry name" value="SMP-30/CGR1_Lactonase"/>
</dbReference>
<dbReference type="RefSeq" id="WP_408086231.1">
    <property type="nucleotide sequence ID" value="NZ_JBELPZ010000025.1"/>
</dbReference>
<evidence type="ECO:0000259" key="3">
    <source>
        <dbReference type="Pfam" id="PF08450"/>
    </source>
</evidence>
<accession>A0ABW8Z0B9</accession>
<dbReference type="SUPFAM" id="SSF63829">
    <property type="entry name" value="Calcium-dependent phosphotriesterase"/>
    <property type="match status" value="1"/>
</dbReference>
<keyword evidence="5" id="KW-1185">Reference proteome</keyword>
<feature type="domain" description="SMP-30/Gluconolactonase/LRE-like region" evidence="3">
    <location>
        <begin position="53"/>
        <end position="317"/>
    </location>
</feature>
<evidence type="ECO:0000256" key="1">
    <source>
        <dbReference type="ARBA" id="ARBA00022801"/>
    </source>
</evidence>
<organism evidence="4 5">
    <name type="scientific">Flavobacterium rhizosphaerae</name>
    <dbReference type="NCBI Taxonomy" id="3163298"/>
    <lineage>
        <taxon>Bacteria</taxon>
        <taxon>Pseudomonadati</taxon>
        <taxon>Bacteroidota</taxon>
        <taxon>Flavobacteriia</taxon>
        <taxon>Flavobacteriales</taxon>
        <taxon>Flavobacteriaceae</taxon>
        <taxon>Flavobacterium</taxon>
    </lineage>
</organism>
<reference evidence="4 5" key="1">
    <citation type="submission" date="2024-06" db="EMBL/GenBank/DDBJ databases">
        <authorList>
            <person name="Kaempfer P."/>
            <person name="Viver T."/>
        </authorList>
    </citation>
    <scope>NUCLEOTIDE SEQUENCE [LARGE SCALE GENOMIC DNA]</scope>
    <source>
        <strain evidence="4 5">ST-119</strain>
    </source>
</reference>
<dbReference type="InterPro" id="IPR011042">
    <property type="entry name" value="6-blade_b-propeller_TolB-like"/>
</dbReference>
<dbReference type="InterPro" id="IPR013658">
    <property type="entry name" value="SGL"/>
</dbReference>
<dbReference type="Proteomes" id="UP001629156">
    <property type="component" value="Unassembled WGS sequence"/>
</dbReference>
<dbReference type="Pfam" id="PF08450">
    <property type="entry name" value="SGL"/>
    <property type="match status" value="1"/>
</dbReference>
<protein>
    <submittedName>
        <fullName evidence="4">SMP-30/gluconolactonase/LRE family protein</fullName>
    </submittedName>
</protein>
<keyword evidence="2" id="KW-0732">Signal</keyword>
<dbReference type="PANTHER" id="PTHR47572:SF4">
    <property type="entry name" value="LACTONASE DRP35"/>
    <property type="match status" value="1"/>
</dbReference>
<evidence type="ECO:0000313" key="4">
    <source>
        <dbReference type="EMBL" id="MFL9845953.1"/>
    </source>
</evidence>
<evidence type="ECO:0000313" key="5">
    <source>
        <dbReference type="Proteomes" id="UP001629156"/>
    </source>
</evidence>
<evidence type="ECO:0000256" key="2">
    <source>
        <dbReference type="SAM" id="SignalP"/>
    </source>
</evidence>
<dbReference type="PANTHER" id="PTHR47572">
    <property type="entry name" value="LIPOPROTEIN-RELATED"/>
    <property type="match status" value="1"/>
</dbReference>
<dbReference type="EMBL" id="JBELPZ010000025">
    <property type="protein sequence ID" value="MFL9845953.1"/>
    <property type="molecule type" value="Genomic_DNA"/>
</dbReference>
<gene>
    <name evidence="4" type="ORF">ABS766_16140</name>
</gene>
<feature type="signal peptide" evidence="2">
    <location>
        <begin position="1"/>
        <end position="17"/>
    </location>
</feature>
<keyword evidence="1" id="KW-0378">Hydrolase</keyword>
<sequence>MRKIFFAALFVSIAAFAQQPLPTIGDIEVYDDDFTKLVPADAKIEVLGTGFIWSEGPVWVKNGGYLLFSDAPQNTMFKWDEKEGVKPFLKPSGYTGQGRYSDEPGSNGLLINKDGELVACEHGDRRISKMNLTLGGKVTLADSWEGKRLNSPNDICQHSNGTYYFTDPPYGLPDRGNDTKNREQQNNGVYSITPDGTVRQIVADLKRPNGVALSPDEKTLYVSQSDGSGPYIMVYPVEKDGKIGKGKIFFDFSKQRDEIKKGAADGIEIDTTGNIYAGAANGIVIISPQGKALGRVHIGVATSNCAFGDGYLYITAHHYICRVKIVSKQ</sequence>
<proteinExistence type="predicted"/>
<name>A0ABW8Z0B9_9FLAO</name>
<dbReference type="Gene3D" id="2.120.10.30">
    <property type="entry name" value="TolB, C-terminal domain"/>
    <property type="match status" value="1"/>
</dbReference>
<feature type="chain" id="PRO_5046206270" evidence="2">
    <location>
        <begin position="18"/>
        <end position="329"/>
    </location>
</feature>
<comment type="caution">
    <text evidence="4">The sequence shown here is derived from an EMBL/GenBank/DDBJ whole genome shotgun (WGS) entry which is preliminary data.</text>
</comment>